<feature type="compositionally biased region" description="Basic and acidic residues" evidence="8">
    <location>
        <begin position="71"/>
        <end position="86"/>
    </location>
</feature>
<dbReference type="PROSITE" id="PS00039">
    <property type="entry name" value="DEAD_ATP_HELICASE"/>
    <property type="match status" value="1"/>
</dbReference>
<dbReference type="PROSITE" id="PS51194">
    <property type="entry name" value="HELICASE_CTER"/>
    <property type="match status" value="1"/>
</dbReference>
<dbReference type="Pfam" id="PF00270">
    <property type="entry name" value="DEAD"/>
    <property type="match status" value="1"/>
</dbReference>
<dbReference type="GO" id="GO:0016787">
    <property type="term" value="F:hydrolase activity"/>
    <property type="evidence" value="ECO:0007669"/>
    <property type="project" value="UniProtKB-KW"/>
</dbReference>
<feature type="compositionally biased region" description="Pro residues" evidence="8">
    <location>
        <begin position="25"/>
        <end position="38"/>
    </location>
</feature>
<name>A0AAV8PH53_ENSVE</name>
<accession>A0AAV8PH53</accession>
<dbReference type="PROSITE" id="PS51195">
    <property type="entry name" value="Q_MOTIF"/>
    <property type="match status" value="1"/>
</dbReference>
<dbReference type="Gene3D" id="3.40.50.300">
    <property type="entry name" value="P-loop containing nucleotide triphosphate hydrolases"/>
    <property type="match status" value="2"/>
</dbReference>
<dbReference type="PROSITE" id="PS51192">
    <property type="entry name" value="HELICASE_ATP_BIND_1"/>
    <property type="match status" value="1"/>
</dbReference>
<keyword evidence="3" id="KW-0378">Hydrolase</keyword>
<dbReference type="GO" id="GO:0003724">
    <property type="term" value="F:RNA helicase activity"/>
    <property type="evidence" value="ECO:0007669"/>
    <property type="project" value="UniProtKB-EC"/>
</dbReference>
<evidence type="ECO:0000256" key="3">
    <source>
        <dbReference type="ARBA" id="ARBA00022801"/>
    </source>
</evidence>
<evidence type="ECO:0000256" key="6">
    <source>
        <dbReference type="ARBA" id="ARBA00022884"/>
    </source>
</evidence>
<dbReference type="InterPro" id="IPR014001">
    <property type="entry name" value="Helicase_ATP-bd"/>
</dbReference>
<dbReference type="Proteomes" id="UP001222027">
    <property type="component" value="Unassembled WGS sequence"/>
</dbReference>
<dbReference type="GO" id="GO:0003723">
    <property type="term" value="F:RNA binding"/>
    <property type="evidence" value="ECO:0007669"/>
    <property type="project" value="UniProtKB-KW"/>
</dbReference>
<evidence type="ECO:0000256" key="7">
    <source>
        <dbReference type="PROSITE-ProRule" id="PRU00552"/>
    </source>
</evidence>
<dbReference type="FunFam" id="3.40.50.300:FF:000079">
    <property type="entry name" value="probable ATP-dependent RNA helicase DDX17"/>
    <property type="match status" value="1"/>
</dbReference>
<feature type="compositionally biased region" description="Basic and acidic residues" evidence="8">
    <location>
        <begin position="670"/>
        <end position="710"/>
    </location>
</feature>
<dbReference type="PANTHER" id="PTHR47958">
    <property type="entry name" value="ATP-DEPENDENT RNA HELICASE DBP3"/>
    <property type="match status" value="1"/>
</dbReference>
<feature type="domain" description="Helicase ATP-binding" evidence="9">
    <location>
        <begin position="168"/>
        <end position="342"/>
    </location>
</feature>
<evidence type="ECO:0000259" key="9">
    <source>
        <dbReference type="PROSITE" id="PS51192"/>
    </source>
</evidence>
<keyword evidence="6" id="KW-0694">RNA-binding</keyword>
<dbReference type="SMART" id="SM00487">
    <property type="entry name" value="DEXDc"/>
    <property type="match status" value="1"/>
</dbReference>
<comment type="caution">
    <text evidence="12">The sequence shown here is derived from an EMBL/GenBank/DDBJ whole genome shotgun (WGS) entry which is preliminary data.</text>
</comment>
<feature type="compositionally biased region" description="Low complexity" evidence="8">
    <location>
        <begin position="13"/>
        <end position="24"/>
    </location>
</feature>
<dbReference type="EC" id="3.6.4.13" evidence="1"/>
<organism evidence="12 13">
    <name type="scientific">Ensete ventricosum</name>
    <name type="common">Abyssinian banana</name>
    <name type="synonym">Musa ensete</name>
    <dbReference type="NCBI Taxonomy" id="4639"/>
    <lineage>
        <taxon>Eukaryota</taxon>
        <taxon>Viridiplantae</taxon>
        <taxon>Streptophyta</taxon>
        <taxon>Embryophyta</taxon>
        <taxon>Tracheophyta</taxon>
        <taxon>Spermatophyta</taxon>
        <taxon>Magnoliopsida</taxon>
        <taxon>Liliopsida</taxon>
        <taxon>Zingiberales</taxon>
        <taxon>Musaceae</taxon>
        <taxon>Ensete</taxon>
    </lineage>
</organism>
<dbReference type="InterPro" id="IPR027417">
    <property type="entry name" value="P-loop_NTPase"/>
</dbReference>
<sequence length="802" mass="88126">MAGGGSASSRPRTSAPLTSSRLPLPSCPRPPPLLPPKPASVVPPERRHHHEDDDRYGRSRSHQHGGGKSSSMHDHGHDTKDSREPRATSTRGQASSADGGASATVEAYRRQNEIIVTGDDVPAPYMTFESTGFPAEILKEVRYLLQGGANVVCHAGFSHPTPIQAQSWPIALQHRDIVAIAKTGSGKTLGYLFPGFIHLKRLRNNSKLGPTMLILAPTRELATQIQDEAVKFGRSSKILCTCLYGGAPKGPQLRDLDRGVDVVVATPGRLNDILEMKRVSLRQVSYLVLDEADRMLDMGFEPQIRKIVKEVPHRRQTLMFTATWPKEVRKIAADLLVHPVQVNIGRTDELVANSAITQYVEVITPVEKQRRLEQILRSQDPGSKVIIFCSTKRMCDQLARTLTRQFSASAIHGDKSQAERDRVLSQFRTGRSPILVATDVAARGLDIKDIRVVINYDFPTGVEDYVHRIGRTGRAGATGLSYTFFCDQDSKYAADLVKVLEGANQRVPKELRDMVSRGGFGGRSRRWGSRSDARDGGRTQGVRSNPSYNGKGGQGLLPLPVRSDIHHGSRGIIDHETHDRSRGRGRSPTRSRSRSRSRSHGRRYSPISKRVPARHASPHSRNHGPNRSRSHSHSPSRGFDRHGVGTGQESSRVGSSPARRVQLPVVHVSNDPDRSPMQYHEDQQRPQSYDGEHGRKAELDHSPSPHDEISRSPYSIMDNGRPQVSPGQGPWPAGASPRNGDDSEQLIPSPIRSPPLQHNKCGGEEEEGMIPADEEDGVIPLVEGKTSPRSSSPPPARRPGLG</sequence>
<evidence type="ECO:0000256" key="8">
    <source>
        <dbReference type="SAM" id="MobiDB-lite"/>
    </source>
</evidence>
<dbReference type="InterPro" id="IPR000629">
    <property type="entry name" value="RNA-helicase_DEAD-box_CS"/>
</dbReference>
<dbReference type="CDD" id="cd18787">
    <property type="entry name" value="SF2_C_DEAD"/>
    <property type="match status" value="1"/>
</dbReference>
<dbReference type="FunFam" id="3.40.50.300:FF:000008">
    <property type="entry name" value="ATP-dependent RNA helicase RhlB"/>
    <property type="match status" value="1"/>
</dbReference>
<dbReference type="Pfam" id="PF00271">
    <property type="entry name" value="Helicase_C"/>
    <property type="match status" value="1"/>
</dbReference>
<protein>
    <recommendedName>
        <fullName evidence="1">RNA helicase</fullName>
        <ecNumber evidence="1">3.6.4.13</ecNumber>
    </recommendedName>
</protein>
<dbReference type="InterPro" id="IPR014014">
    <property type="entry name" value="RNA_helicase_DEAD_Q_motif"/>
</dbReference>
<evidence type="ECO:0000313" key="12">
    <source>
        <dbReference type="EMBL" id="KAJ8490779.1"/>
    </source>
</evidence>
<evidence type="ECO:0000313" key="13">
    <source>
        <dbReference type="Proteomes" id="UP001222027"/>
    </source>
</evidence>
<dbReference type="EMBL" id="JAQQAF010000004">
    <property type="protein sequence ID" value="KAJ8490779.1"/>
    <property type="molecule type" value="Genomic_DNA"/>
</dbReference>
<feature type="compositionally biased region" description="Acidic residues" evidence="8">
    <location>
        <begin position="764"/>
        <end position="777"/>
    </location>
</feature>
<dbReference type="InterPro" id="IPR011545">
    <property type="entry name" value="DEAD/DEAH_box_helicase_dom"/>
</dbReference>
<dbReference type="SMART" id="SM00490">
    <property type="entry name" value="HELICc"/>
    <property type="match status" value="1"/>
</dbReference>
<feature type="region of interest" description="Disordered" evidence="8">
    <location>
        <begin position="513"/>
        <end position="802"/>
    </location>
</feature>
<dbReference type="SUPFAM" id="SSF52540">
    <property type="entry name" value="P-loop containing nucleoside triphosphate hydrolases"/>
    <property type="match status" value="1"/>
</dbReference>
<feature type="compositionally biased region" description="Pro residues" evidence="8">
    <location>
        <begin position="791"/>
        <end position="802"/>
    </location>
</feature>
<feature type="compositionally biased region" description="Low complexity" evidence="8">
    <location>
        <begin position="92"/>
        <end position="103"/>
    </location>
</feature>
<feature type="region of interest" description="Disordered" evidence="8">
    <location>
        <begin position="1"/>
        <end position="104"/>
    </location>
</feature>
<evidence type="ECO:0000259" key="10">
    <source>
        <dbReference type="PROSITE" id="PS51194"/>
    </source>
</evidence>
<gene>
    <name evidence="12" type="ORF">OPV22_012500</name>
</gene>
<dbReference type="GO" id="GO:0005524">
    <property type="term" value="F:ATP binding"/>
    <property type="evidence" value="ECO:0007669"/>
    <property type="project" value="UniProtKB-KW"/>
</dbReference>
<keyword evidence="13" id="KW-1185">Reference proteome</keyword>
<proteinExistence type="predicted"/>
<feature type="compositionally biased region" description="Basic residues" evidence="8">
    <location>
        <begin position="611"/>
        <end position="634"/>
    </location>
</feature>
<dbReference type="InterPro" id="IPR001650">
    <property type="entry name" value="Helicase_C-like"/>
</dbReference>
<evidence type="ECO:0000256" key="2">
    <source>
        <dbReference type="ARBA" id="ARBA00022741"/>
    </source>
</evidence>
<reference evidence="12 13" key="1">
    <citation type="submission" date="2022-12" db="EMBL/GenBank/DDBJ databases">
        <title>Chromosome-scale assembly of the Ensete ventricosum genome.</title>
        <authorList>
            <person name="Dussert Y."/>
            <person name="Stocks J."/>
            <person name="Wendawek A."/>
            <person name="Woldeyes F."/>
            <person name="Nichols R.A."/>
            <person name="Borrell J.S."/>
        </authorList>
    </citation>
    <scope>NUCLEOTIDE SEQUENCE [LARGE SCALE GENOMIC DNA]</scope>
    <source>
        <strain evidence="13">cv. Maze</strain>
        <tissue evidence="12">Seeds</tissue>
    </source>
</reference>
<dbReference type="AlphaFoldDB" id="A0AAV8PH53"/>
<evidence type="ECO:0000256" key="4">
    <source>
        <dbReference type="ARBA" id="ARBA00022806"/>
    </source>
</evidence>
<keyword evidence="4" id="KW-0347">Helicase</keyword>
<feature type="domain" description="Helicase C-terminal" evidence="10">
    <location>
        <begin position="371"/>
        <end position="515"/>
    </location>
</feature>
<feature type="compositionally biased region" description="Basic and acidic residues" evidence="8">
    <location>
        <begin position="563"/>
        <end position="582"/>
    </location>
</feature>
<feature type="compositionally biased region" description="Basic residues" evidence="8">
    <location>
        <begin position="583"/>
        <end position="603"/>
    </location>
</feature>
<evidence type="ECO:0000256" key="5">
    <source>
        <dbReference type="ARBA" id="ARBA00022840"/>
    </source>
</evidence>
<keyword evidence="5" id="KW-0067">ATP-binding</keyword>
<evidence type="ECO:0000256" key="1">
    <source>
        <dbReference type="ARBA" id="ARBA00012552"/>
    </source>
</evidence>
<feature type="short sequence motif" description="Q motif" evidence="7">
    <location>
        <begin position="126"/>
        <end position="165"/>
    </location>
</feature>
<keyword evidence="2" id="KW-0547">Nucleotide-binding</keyword>
<evidence type="ECO:0000259" key="11">
    <source>
        <dbReference type="PROSITE" id="PS51195"/>
    </source>
</evidence>
<feature type="domain" description="DEAD-box RNA helicase Q" evidence="11">
    <location>
        <begin position="126"/>
        <end position="165"/>
    </location>
</feature>